<proteinExistence type="inferred from homology"/>
<dbReference type="AlphaFoldDB" id="A0A6S6T5J1"/>
<dbReference type="Pfam" id="PF01451">
    <property type="entry name" value="LMWPc"/>
    <property type="match status" value="1"/>
</dbReference>
<dbReference type="SUPFAM" id="SSF52788">
    <property type="entry name" value="Phosphotyrosine protein phosphatases I"/>
    <property type="match status" value="1"/>
</dbReference>
<evidence type="ECO:0000313" key="6">
    <source>
        <dbReference type="EMBL" id="CAA6814074.1"/>
    </source>
</evidence>
<dbReference type="GO" id="GO:0008794">
    <property type="term" value="F:arsenate reductase (glutaredoxin) activity"/>
    <property type="evidence" value="ECO:0007669"/>
    <property type="project" value="UniProtKB-EC"/>
</dbReference>
<reference evidence="6" key="1">
    <citation type="submission" date="2020-01" db="EMBL/GenBank/DDBJ databases">
        <authorList>
            <person name="Meier V. D."/>
            <person name="Meier V D."/>
        </authorList>
    </citation>
    <scope>NUCLEOTIDE SEQUENCE</scope>
    <source>
        <strain evidence="6">HLG_WM_MAG_04</strain>
    </source>
</reference>
<dbReference type="SMART" id="SM00226">
    <property type="entry name" value="LMWPc"/>
    <property type="match status" value="1"/>
</dbReference>
<feature type="domain" description="Phosphotyrosine protein phosphatase I" evidence="5">
    <location>
        <begin position="4"/>
        <end position="131"/>
    </location>
</feature>
<evidence type="ECO:0000256" key="1">
    <source>
        <dbReference type="ARBA" id="ARBA00011063"/>
    </source>
</evidence>
<evidence type="ECO:0000259" key="5">
    <source>
        <dbReference type="SMART" id="SM00226"/>
    </source>
</evidence>
<keyword evidence="3" id="KW-0059">Arsenical resistance</keyword>
<dbReference type="EMBL" id="CACVAX010000040">
    <property type="protein sequence ID" value="CAA6814074.1"/>
    <property type="molecule type" value="Genomic_DNA"/>
</dbReference>
<dbReference type="GO" id="GO:0004725">
    <property type="term" value="F:protein tyrosine phosphatase activity"/>
    <property type="evidence" value="ECO:0007669"/>
    <property type="project" value="InterPro"/>
</dbReference>
<dbReference type="Gene3D" id="3.40.50.2300">
    <property type="match status" value="1"/>
</dbReference>
<dbReference type="EC" id="1.20.4.1" evidence="6"/>
<feature type="active site" description="Proton donor" evidence="4">
    <location>
        <position position="105"/>
    </location>
</feature>
<gene>
    <name evidence="6" type="ORF">HELGO_WM21168</name>
</gene>
<dbReference type="InterPro" id="IPR023485">
    <property type="entry name" value="Ptyr_pPase"/>
</dbReference>
<evidence type="ECO:0000256" key="2">
    <source>
        <dbReference type="ARBA" id="ARBA00022801"/>
    </source>
</evidence>
<dbReference type="PANTHER" id="PTHR43428:SF1">
    <property type="entry name" value="ARSENATE REDUCTASE"/>
    <property type="match status" value="1"/>
</dbReference>
<dbReference type="PANTHER" id="PTHR43428">
    <property type="entry name" value="ARSENATE REDUCTASE"/>
    <property type="match status" value="1"/>
</dbReference>
<keyword evidence="6" id="KW-0560">Oxidoreductase</keyword>
<protein>
    <submittedName>
        <fullName evidence="6">Arsenate reductase (EC)</fullName>
        <ecNumber evidence="6">1.20.4.1</ecNumber>
    </submittedName>
</protein>
<sequence length="222" mass="24071">MMNKKVLVMCTGNSCRSIIGEALINAHLDGVEAYSCGVAPSGKVNPNAKKVLEAHGEWNEKYSSKHLDALSQIDFDLVVTVCDHAKETCPIFAKPTPNIHVGFEDPDGKGYDAFEATYAEITEVLLPQVKEVLAPKMQKSVFKTAEGVGINFTGGVQKQQIVKMVENCATGACECMSDETKKKISNMQVEGKDGDVELKLSGDMSKEEIESALARSKVLNKV</sequence>
<dbReference type="InterPro" id="IPR017867">
    <property type="entry name" value="Tyr_phospatase_low_mol_wt"/>
</dbReference>
<comment type="similarity">
    <text evidence="1">Belongs to the low molecular weight phosphotyrosine protein phosphatase family.</text>
</comment>
<feature type="active site" description="Nucleophile" evidence="4">
    <location>
        <position position="10"/>
    </location>
</feature>
<evidence type="ECO:0000256" key="4">
    <source>
        <dbReference type="PIRSR" id="PIRSR617867-1"/>
    </source>
</evidence>
<evidence type="ECO:0000256" key="3">
    <source>
        <dbReference type="ARBA" id="ARBA00022849"/>
    </source>
</evidence>
<name>A0A6S6T5J1_9BACT</name>
<dbReference type="InterPro" id="IPR036196">
    <property type="entry name" value="Ptyr_pPase_sf"/>
</dbReference>
<dbReference type="GO" id="GO:0046685">
    <property type="term" value="P:response to arsenic-containing substance"/>
    <property type="evidence" value="ECO:0007669"/>
    <property type="project" value="UniProtKB-KW"/>
</dbReference>
<dbReference type="PRINTS" id="PR00719">
    <property type="entry name" value="LMWPTPASE"/>
</dbReference>
<keyword evidence="2" id="KW-0378">Hydrolase</keyword>
<dbReference type="CDD" id="cd16345">
    <property type="entry name" value="LMWP_ArsC"/>
    <property type="match status" value="1"/>
</dbReference>
<feature type="active site" evidence="4">
    <location>
        <position position="16"/>
    </location>
</feature>
<accession>A0A6S6T5J1</accession>
<organism evidence="6">
    <name type="scientific">uncultured Sulfurovum sp</name>
    <dbReference type="NCBI Taxonomy" id="269237"/>
    <lineage>
        <taxon>Bacteria</taxon>
        <taxon>Pseudomonadati</taxon>
        <taxon>Campylobacterota</taxon>
        <taxon>Epsilonproteobacteria</taxon>
        <taxon>Campylobacterales</taxon>
        <taxon>Sulfurovaceae</taxon>
        <taxon>Sulfurovum</taxon>
        <taxon>environmental samples</taxon>
    </lineage>
</organism>